<sequence length="135" mass="15311">MTQHSISPSQFVEPVDPFIEDDILELQPQDALDVVIVDDFDDDTMAVPASERKRGRSANDIWNLFTDDVDPQGSIRRIAMFDLGKSHGDVTEAEWVAWFMDAHDEEPAELDALKRHLQIAVQFDTRILDADSRVS</sequence>
<reference evidence="1 2" key="1">
    <citation type="submission" date="2018-08" db="EMBL/GenBank/DDBJ databases">
        <title>Aphanomyces genome sequencing and annotation.</title>
        <authorList>
            <person name="Minardi D."/>
            <person name="Oidtmann B."/>
            <person name="Van Der Giezen M."/>
            <person name="Studholme D.J."/>
        </authorList>
    </citation>
    <scope>NUCLEOTIDE SEQUENCE [LARGE SCALE GENOMIC DNA]</scope>
    <source>
        <strain evidence="1 2">NJM0002</strain>
    </source>
</reference>
<proteinExistence type="predicted"/>
<evidence type="ECO:0000313" key="2">
    <source>
        <dbReference type="Proteomes" id="UP000285060"/>
    </source>
</evidence>
<comment type="caution">
    <text evidence="1">The sequence shown here is derived from an EMBL/GenBank/DDBJ whole genome shotgun (WGS) entry which is preliminary data.</text>
</comment>
<organism evidence="1 2">
    <name type="scientific">Aphanomyces invadans</name>
    <dbReference type="NCBI Taxonomy" id="157072"/>
    <lineage>
        <taxon>Eukaryota</taxon>
        <taxon>Sar</taxon>
        <taxon>Stramenopiles</taxon>
        <taxon>Oomycota</taxon>
        <taxon>Saprolegniomycetes</taxon>
        <taxon>Saprolegniales</taxon>
        <taxon>Verrucalvaceae</taxon>
        <taxon>Aphanomyces</taxon>
    </lineage>
</organism>
<protein>
    <submittedName>
        <fullName evidence="1">Uncharacterized protein</fullName>
    </submittedName>
</protein>
<accession>A0A3R6YVV7</accession>
<dbReference type="AlphaFoldDB" id="A0A3R6YVV7"/>
<dbReference type="Proteomes" id="UP000285060">
    <property type="component" value="Unassembled WGS sequence"/>
</dbReference>
<name>A0A3R6YVV7_9STRA</name>
<dbReference type="VEuPathDB" id="FungiDB:H310_02997"/>
<dbReference type="EMBL" id="QUSY01004049">
    <property type="protein sequence ID" value="RHY15116.1"/>
    <property type="molecule type" value="Genomic_DNA"/>
</dbReference>
<gene>
    <name evidence="1" type="ORF">DYB32_010788</name>
</gene>
<keyword evidence="2" id="KW-1185">Reference proteome</keyword>
<evidence type="ECO:0000313" key="1">
    <source>
        <dbReference type="EMBL" id="RHY15116.1"/>
    </source>
</evidence>